<dbReference type="EMBL" id="JACHHN010000005">
    <property type="protein sequence ID" value="MBB5191935.1"/>
    <property type="molecule type" value="Genomic_DNA"/>
</dbReference>
<dbReference type="SUPFAM" id="SSF103088">
    <property type="entry name" value="OmpA-like"/>
    <property type="match status" value="1"/>
</dbReference>
<evidence type="ECO:0000256" key="6">
    <source>
        <dbReference type="ARBA" id="ARBA00023288"/>
    </source>
</evidence>
<dbReference type="Proteomes" id="UP000543030">
    <property type="component" value="Unassembled WGS sequence"/>
</dbReference>
<feature type="chain" id="PRO_5032791414" description="Peptidoglycan-associated lipoprotein" evidence="10">
    <location>
        <begin position="25"/>
        <end position="177"/>
    </location>
</feature>
<dbReference type="PRINTS" id="PR01021">
    <property type="entry name" value="OMPADOMAIN"/>
</dbReference>
<name>A0A840RF24_9NEIS</name>
<dbReference type="CDD" id="cd07185">
    <property type="entry name" value="OmpA_C-like"/>
    <property type="match status" value="1"/>
</dbReference>
<evidence type="ECO:0000313" key="12">
    <source>
        <dbReference type="EMBL" id="MBB5191935.1"/>
    </source>
</evidence>
<keyword evidence="1 8" id="KW-0132">Cell division</keyword>
<feature type="domain" description="OmpA-like" evidence="11">
    <location>
        <begin position="58"/>
        <end position="175"/>
    </location>
</feature>
<comment type="subunit">
    <text evidence="8">The Tol-Pal system is composed of five core proteins: the inner membrane proteins TolA, TolQ and TolR, the periplasmic protein TolB and the outer membrane protein Pal. They form a network linking the inner and outer membranes and the peptidoglycan layer.</text>
</comment>
<evidence type="ECO:0000256" key="5">
    <source>
        <dbReference type="ARBA" id="ARBA00023237"/>
    </source>
</evidence>
<dbReference type="InterPro" id="IPR014169">
    <property type="entry name" value="Pal_lipo_C"/>
</dbReference>
<dbReference type="PROSITE" id="PS51123">
    <property type="entry name" value="OMPA_2"/>
    <property type="match status" value="1"/>
</dbReference>
<dbReference type="HAMAP" id="MF_02204">
    <property type="entry name" value="Pal"/>
    <property type="match status" value="1"/>
</dbReference>
<evidence type="ECO:0000256" key="1">
    <source>
        <dbReference type="ARBA" id="ARBA00022618"/>
    </source>
</evidence>
<keyword evidence="13" id="KW-1185">Reference proteome</keyword>
<dbReference type="InterPro" id="IPR050330">
    <property type="entry name" value="Bact_OuterMem_StrucFunc"/>
</dbReference>
<dbReference type="AlphaFoldDB" id="A0A840RF24"/>
<feature type="signal peptide" evidence="10">
    <location>
        <begin position="1"/>
        <end position="24"/>
    </location>
</feature>
<evidence type="ECO:0000313" key="13">
    <source>
        <dbReference type="Proteomes" id="UP000543030"/>
    </source>
</evidence>
<keyword evidence="7 8" id="KW-0131">Cell cycle</keyword>
<comment type="similarity">
    <text evidence="8">Belongs to the Pal lipoprotein family.</text>
</comment>
<keyword evidence="4 8" id="KW-0564">Palmitate</keyword>
<feature type="region of interest" description="Disordered" evidence="9">
    <location>
        <begin position="147"/>
        <end position="177"/>
    </location>
</feature>
<evidence type="ECO:0000259" key="11">
    <source>
        <dbReference type="PROSITE" id="PS51123"/>
    </source>
</evidence>
<dbReference type="RefSeq" id="WP_184101474.1">
    <property type="nucleotide sequence ID" value="NZ_JACHHN010000005.1"/>
</dbReference>
<evidence type="ECO:0000256" key="8">
    <source>
        <dbReference type="HAMAP-Rule" id="MF_02204"/>
    </source>
</evidence>
<evidence type="ECO:0000256" key="3">
    <source>
        <dbReference type="ARBA" id="ARBA00023136"/>
    </source>
</evidence>
<dbReference type="NCBIfam" id="TIGR02802">
    <property type="entry name" value="Pal_lipo"/>
    <property type="match status" value="1"/>
</dbReference>
<dbReference type="InterPro" id="IPR006665">
    <property type="entry name" value="OmpA-like"/>
</dbReference>
<dbReference type="InterPro" id="IPR036737">
    <property type="entry name" value="OmpA-like_sf"/>
</dbReference>
<dbReference type="PROSITE" id="PS51257">
    <property type="entry name" value="PROKAR_LIPOPROTEIN"/>
    <property type="match status" value="1"/>
</dbReference>
<keyword evidence="2 8" id="KW-0732">Signal</keyword>
<evidence type="ECO:0000256" key="10">
    <source>
        <dbReference type="SAM" id="SignalP"/>
    </source>
</evidence>
<evidence type="ECO:0000256" key="9">
    <source>
        <dbReference type="SAM" id="MobiDB-lite"/>
    </source>
</evidence>
<organism evidence="12 13">
    <name type="scientific">Silvimonas terrae</name>
    <dbReference type="NCBI Taxonomy" id="300266"/>
    <lineage>
        <taxon>Bacteria</taxon>
        <taxon>Pseudomonadati</taxon>
        <taxon>Pseudomonadota</taxon>
        <taxon>Betaproteobacteria</taxon>
        <taxon>Neisseriales</taxon>
        <taxon>Chitinibacteraceae</taxon>
        <taxon>Silvimonas</taxon>
    </lineage>
</organism>
<dbReference type="PROSITE" id="PS01068">
    <property type="entry name" value="OMPA_1"/>
    <property type="match status" value="1"/>
</dbReference>
<dbReference type="InterPro" id="IPR006690">
    <property type="entry name" value="OMPA-like_CS"/>
</dbReference>
<dbReference type="Pfam" id="PF00691">
    <property type="entry name" value="OmpA"/>
    <property type="match status" value="1"/>
</dbReference>
<keyword evidence="3 8" id="KW-0472">Membrane</keyword>
<dbReference type="InterPro" id="IPR039001">
    <property type="entry name" value="Pal"/>
</dbReference>
<dbReference type="GO" id="GO:0009279">
    <property type="term" value="C:cell outer membrane"/>
    <property type="evidence" value="ECO:0007669"/>
    <property type="project" value="UniProtKB-SubCell"/>
</dbReference>
<gene>
    <name evidence="8" type="primary">pal</name>
    <name evidence="12" type="ORF">HNQ50_002672</name>
</gene>
<comment type="function">
    <text evidence="8">Part of the Tol-Pal system, which plays a role in outer membrane invagination during cell division and is important for maintaining outer membrane integrity.</text>
</comment>
<evidence type="ECO:0000256" key="4">
    <source>
        <dbReference type="ARBA" id="ARBA00023139"/>
    </source>
</evidence>
<dbReference type="Gene3D" id="3.30.1330.60">
    <property type="entry name" value="OmpA-like domain"/>
    <property type="match status" value="1"/>
</dbReference>
<accession>A0A840RF24</accession>
<comment type="caution">
    <text evidence="12">The sequence shown here is derived from an EMBL/GenBank/DDBJ whole genome shotgun (WGS) entry which is preliminary data.</text>
</comment>
<proteinExistence type="inferred from homology"/>
<reference evidence="12 13" key="1">
    <citation type="submission" date="2020-08" db="EMBL/GenBank/DDBJ databases">
        <title>Genomic Encyclopedia of Type Strains, Phase IV (KMG-IV): sequencing the most valuable type-strain genomes for metagenomic binning, comparative biology and taxonomic classification.</title>
        <authorList>
            <person name="Goeker M."/>
        </authorList>
    </citation>
    <scope>NUCLEOTIDE SEQUENCE [LARGE SCALE GENOMIC DNA]</scope>
    <source>
        <strain evidence="12 13">DSM 18233</strain>
    </source>
</reference>
<protein>
    <recommendedName>
        <fullName evidence="8">Peptidoglycan-associated lipoprotein</fullName>
        <shortName evidence="8">PAL</shortName>
    </recommendedName>
</protein>
<comment type="subcellular location">
    <subcellularLocation>
        <location evidence="8">Cell outer membrane</location>
        <topology evidence="8">Lipid-anchor</topology>
    </subcellularLocation>
</comment>
<evidence type="ECO:0000256" key="2">
    <source>
        <dbReference type="ARBA" id="ARBA00022729"/>
    </source>
</evidence>
<dbReference type="PANTHER" id="PTHR30329:SF21">
    <property type="entry name" value="LIPOPROTEIN YIAD-RELATED"/>
    <property type="match status" value="1"/>
</dbReference>
<keyword evidence="5 8" id="KW-0998">Cell outer membrane</keyword>
<evidence type="ECO:0000256" key="7">
    <source>
        <dbReference type="ARBA" id="ARBA00023306"/>
    </source>
</evidence>
<dbReference type="InterPro" id="IPR006664">
    <property type="entry name" value="OMP_bac"/>
</dbReference>
<dbReference type="GO" id="GO:0051301">
    <property type="term" value="P:cell division"/>
    <property type="evidence" value="ECO:0007669"/>
    <property type="project" value="UniProtKB-UniRule"/>
</dbReference>
<dbReference type="PANTHER" id="PTHR30329">
    <property type="entry name" value="STATOR ELEMENT OF FLAGELLAR MOTOR COMPLEX"/>
    <property type="match status" value="1"/>
</dbReference>
<sequence>MKKILMSALLTALLAACASSPKPAPVVATPTPAPVTDNKPATVDLTQGQNLPANNPLTDPNNILSQRNVYFAFDSYAVDAKYNDLIQAHAKYLLEHKDAKVFLQGNTDNRGTAEYNMALGQKRADAVKKQLQALGVADSQIESVSFGKEKPIEQGDTEEAWSRNRRTQIVYQGESGQ</sequence>
<keyword evidence="6 8" id="KW-0449">Lipoprotein</keyword>